<comment type="caution">
    <text evidence="1">The sequence shown here is derived from an EMBL/GenBank/DDBJ whole genome shotgun (WGS) entry which is preliminary data.</text>
</comment>
<proteinExistence type="predicted"/>
<gene>
    <name evidence="1" type="ORF">BU25DRAFT_178890</name>
</gene>
<keyword evidence="2" id="KW-1185">Reference proteome</keyword>
<organism evidence="1 2">
    <name type="scientific">Macroventuria anomochaeta</name>
    <dbReference type="NCBI Taxonomy" id="301207"/>
    <lineage>
        <taxon>Eukaryota</taxon>
        <taxon>Fungi</taxon>
        <taxon>Dikarya</taxon>
        <taxon>Ascomycota</taxon>
        <taxon>Pezizomycotina</taxon>
        <taxon>Dothideomycetes</taxon>
        <taxon>Pleosporomycetidae</taxon>
        <taxon>Pleosporales</taxon>
        <taxon>Pleosporineae</taxon>
        <taxon>Didymellaceae</taxon>
        <taxon>Macroventuria</taxon>
    </lineage>
</organism>
<evidence type="ECO:0000313" key="2">
    <source>
        <dbReference type="Proteomes" id="UP000799754"/>
    </source>
</evidence>
<sequence length="111" mass="12786">MSARLSMLFARTRLWTPHLARTRRPHRLRTLLRRSFGPRTHEGGSTPATVSLLVLSFAGLLQTPCPIPTCPRFDRLTAIPLLSPCLFRFTRAYRFLFPLRPRISVFMPVLL</sequence>
<protein>
    <submittedName>
        <fullName evidence="1">Uncharacterized protein</fullName>
    </submittedName>
</protein>
<dbReference type="EMBL" id="MU006737">
    <property type="protein sequence ID" value="KAF2623427.1"/>
    <property type="molecule type" value="Genomic_DNA"/>
</dbReference>
<evidence type="ECO:0000313" key="1">
    <source>
        <dbReference type="EMBL" id="KAF2623427.1"/>
    </source>
</evidence>
<accession>A0ACB6RQ81</accession>
<dbReference type="Proteomes" id="UP000799754">
    <property type="component" value="Unassembled WGS sequence"/>
</dbReference>
<name>A0ACB6RQ81_9PLEO</name>
<reference evidence="1" key="1">
    <citation type="journal article" date="2020" name="Stud. Mycol.">
        <title>101 Dothideomycetes genomes: a test case for predicting lifestyles and emergence of pathogens.</title>
        <authorList>
            <person name="Haridas S."/>
            <person name="Albert R."/>
            <person name="Binder M."/>
            <person name="Bloem J."/>
            <person name="Labutti K."/>
            <person name="Salamov A."/>
            <person name="Andreopoulos B."/>
            <person name="Baker S."/>
            <person name="Barry K."/>
            <person name="Bills G."/>
            <person name="Bluhm B."/>
            <person name="Cannon C."/>
            <person name="Castanera R."/>
            <person name="Culley D."/>
            <person name="Daum C."/>
            <person name="Ezra D."/>
            <person name="Gonzalez J."/>
            <person name="Henrissat B."/>
            <person name="Kuo A."/>
            <person name="Liang C."/>
            <person name="Lipzen A."/>
            <person name="Lutzoni F."/>
            <person name="Magnuson J."/>
            <person name="Mondo S."/>
            <person name="Nolan M."/>
            <person name="Ohm R."/>
            <person name="Pangilinan J."/>
            <person name="Park H.-J."/>
            <person name="Ramirez L."/>
            <person name="Alfaro M."/>
            <person name="Sun H."/>
            <person name="Tritt A."/>
            <person name="Yoshinaga Y."/>
            <person name="Zwiers L.-H."/>
            <person name="Turgeon B."/>
            <person name="Goodwin S."/>
            <person name="Spatafora J."/>
            <person name="Crous P."/>
            <person name="Grigoriev I."/>
        </authorList>
    </citation>
    <scope>NUCLEOTIDE SEQUENCE</scope>
    <source>
        <strain evidence="1">CBS 525.71</strain>
    </source>
</reference>